<dbReference type="SUPFAM" id="SSF47616">
    <property type="entry name" value="GST C-terminal domain-like"/>
    <property type="match status" value="1"/>
</dbReference>
<dbReference type="GO" id="GO:0003746">
    <property type="term" value="F:translation elongation factor activity"/>
    <property type="evidence" value="ECO:0007669"/>
    <property type="project" value="UniProtKB-UniRule"/>
</dbReference>
<keyword evidence="1" id="KW-0251">Elongation factor</keyword>
<evidence type="ECO:0000256" key="1">
    <source>
        <dbReference type="PROSITE-ProRule" id="PRU00519"/>
    </source>
</evidence>
<dbReference type="InterPro" id="IPR001662">
    <property type="entry name" value="EF1B_G_C"/>
</dbReference>
<name>A0A7J6UZF2_THATH</name>
<protein>
    <recommendedName>
        <fullName evidence="3">EF-1-gamma C-terminal domain-containing protein</fullName>
    </recommendedName>
</protein>
<organism evidence="4 5">
    <name type="scientific">Thalictrum thalictroides</name>
    <name type="common">Rue-anemone</name>
    <name type="synonym">Anemone thalictroides</name>
    <dbReference type="NCBI Taxonomy" id="46969"/>
    <lineage>
        <taxon>Eukaryota</taxon>
        <taxon>Viridiplantae</taxon>
        <taxon>Streptophyta</taxon>
        <taxon>Embryophyta</taxon>
        <taxon>Tracheophyta</taxon>
        <taxon>Spermatophyta</taxon>
        <taxon>Magnoliopsida</taxon>
        <taxon>Ranunculales</taxon>
        <taxon>Ranunculaceae</taxon>
        <taxon>Thalictroideae</taxon>
        <taxon>Thalictrum</taxon>
    </lineage>
</organism>
<accession>A0A7J6UZF2</accession>
<dbReference type="AlphaFoldDB" id="A0A7J6UZF2"/>
<proteinExistence type="predicted"/>
<feature type="compositionally biased region" description="Basic and acidic residues" evidence="2">
    <location>
        <begin position="76"/>
        <end position="93"/>
    </location>
</feature>
<sequence>MIKVFYCRTQPWKWLYLQAGYAVYFPAVEETAIAQLKRALGALNTHLASNTFLVGHESGVSSVPITSAMKAAPAKESAKSKPKKETPKPKAGEPAEEEEVPKPKNPLDLLQPSKIILDASKST</sequence>
<feature type="region of interest" description="Disordered" evidence="2">
    <location>
        <begin position="71"/>
        <end position="123"/>
    </location>
</feature>
<gene>
    <name evidence="4" type="ORF">FRX31_032613</name>
</gene>
<feature type="domain" description="EF-1-gamma C-terminal" evidence="3">
    <location>
        <begin position="103"/>
        <end position="123"/>
    </location>
</feature>
<evidence type="ECO:0000259" key="3">
    <source>
        <dbReference type="PROSITE" id="PS50040"/>
    </source>
</evidence>
<dbReference type="Gene3D" id="1.20.1050.10">
    <property type="match status" value="1"/>
</dbReference>
<dbReference type="EMBL" id="JABWDY010040896">
    <property type="protein sequence ID" value="KAF5177808.1"/>
    <property type="molecule type" value="Genomic_DNA"/>
</dbReference>
<evidence type="ECO:0000313" key="5">
    <source>
        <dbReference type="Proteomes" id="UP000554482"/>
    </source>
</evidence>
<keyword evidence="1" id="KW-0648">Protein biosynthesis</keyword>
<dbReference type="Proteomes" id="UP000554482">
    <property type="component" value="Unassembled WGS sequence"/>
</dbReference>
<dbReference type="PANTHER" id="PTHR44372:SF1">
    <property type="entry name" value="ELONGATION FACTOR 1-GAMMA 3"/>
    <property type="match status" value="1"/>
</dbReference>
<evidence type="ECO:0000256" key="2">
    <source>
        <dbReference type="SAM" id="MobiDB-lite"/>
    </source>
</evidence>
<dbReference type="PROSITE" id="PS50040">
    <property type="entry name" value="EF1G_C"/>
    <property type="match status" value="1"/>
</dbReference>
<dbReference type="PANTHER" id="PTHR44372">
    <property type="entry name" value="ELONGATION FACTOR 1-GAMMA 1-RELATED"/>
    <property type="match status" value="1"/>
</dbReference>
<dbReference type="InterPro" id="IPR036282">
    <property type="entry name" value="Glutathione-S-Trfase_C_sf"/>
</dbReference>
<keyword evidence="5" id="KW-1185">Reference proteome</keyword>
<reference evidence="4 5" key="1">
    <citation type="submission" date="2020-06" db="EMBL/GenBank/DDBJ databases">
        <title>Transcriptomic and genomic resources for Thalictrum thalictroides and T. hernandezii: Facilitating candidate gene discovery in an emerging model plant lineage.</title>
        <authorList>
            <person name="Arias T."/>
            <person name="Riano-Pachon D.M."/>
            <person name="Di Stilio V.S."/>
        </authorList>
    </citation>
    <scope>NUCLEOTIDE SEQUENCE [LARGE SCALE GENOMIC DNA]</scope>
    <source>
        <strain evidence="5">cv. WT478/WT964</strain>
        <tissue evidence="4">Leaves</tissue>
    </source>
</reference>
<comment type="caution">
    <text evidence="4">The sequence shown here is derived from an EMBL/GenBank/DDBJ whole genome shotgun (WGS) entry which is preliminary data.</text>
</comment>
<dbReference type="OrthoDB" id="1606621at2759"/>
<dbReference type="InterPro" id="IPR044628">
    <property type="entry name" value="EF-1-gamma_plant"/>
</dbReference>
<dbReference type="GO" id="GO:0004364">
    <property type="term" value="F:glutathione transferase activity"/>
    <property type="evidence" value="ECO:0007669"/>
    <property type="project" value="InterPro"/>
</dbReference>
<evidence type="ECO:0000313" key="4">
    <source>
        <dbReference type="EMBL" id="KAF5177808.1"/>
    </source>
</evidence>